<reference evidence="1" key="1">
    <citation type="journal article" date="2022" name="Genome Biol. Evol.">
        <title>A New Gene Family Diagnostic for Intracellular Biomineralization of Amorphous Ca Carbonates by Cyanobacteria.</title>
        <authorList>
            <person name="Benzerara K."/>
            <person name="Duprat E."/>
            <person name="Bitard-Feildel T."/>
            <person name="Caumes G."/>
            <person name="Cassier-Chauvat C."/>
            <person name="Chauvat F."/>
            <person name="Dezi M."/>
            <person name="Diop S.I."/>
            <person name="Gaschignard G."/>
            <person name="Gorgen S."/>
            <person name="Gugger M."/>
            <person name="Lopez-Garcia P."/>
            <person name="Millet M."/>
            <person name="Skouri-Panet F."/>
            <person name="Moreira D."/>
            <person name="Callebaut I."/>
        </authorList>
    </citation>
    <scope>NUCLEOTIDE SEQUENCE</scope>
    <source>
        <strain evidence="1">G9</strain>
    </source>
</reference>
<accession>A0ABT6F3E3</accession>
<proteinExistence type="predicted"/>
<evidence type="ECO:0000313" key="1">
    <source>
        <dbReference type="EMBL" id="MDG2992359.1"/>
    </source>
</evidence>
<evidence type="ECO:0008006" key="3">
    <source>
        <dbReference type="Google" id="ProtNLM"/>
    </source>
</evidence>
<sequence length="297" mass="33831">MVFNINNAATMIRRKCLICLGFVVFLGVGILGSLPGFGSEQPSIRVNRDQPTPGEQSLEEGAIRVILRSQPDREMDWKLHLDYQVFYNDQLQLSDRRETYYFGEVSFRPLQGRSSLDVVVTTFTGGSRCCLQYEIFSWRGDRFERVDIGPLDGGGEFKDLDGDGREELVAIDPAFLYTFAPYVGSFPPSAIYRLEQDRLVNVTQEYPTYLKARAMEMYTTIMEAKQDKIPVNGALAGYVGQMALIGEFESAWQVMLENYDPTIDWGLTRYNDAGEVIQEFPDFPTALRFFLEEQGYI</sequence>
<gene>
    <name evidence="1" type="ORF">L3556_15675</name>
</gene>
<dbReference type="Proteomes" id="UP001154265">
    <property type="component" value="Unassembled WGS sequence"/>
</dbReference>
<dbReference type="RefSeq" id="WP_277868274.1">
    <property type="nucleotide sequence ID" value="NZ_JAKKUT010000008.1"/>
</dbReference>
<organism evidence="1 2">
    <name type="scientific">Candidatus Synechococcus calcipolaris G9</name>
    <dbReference type="NCBI Taxonomy" id="1497997"/>
    <lineage>
        <taxon>Bacteria</taxon>
        <taxon>Bacillati</taxon>
        <taxon>Cyanobacteriota</taxon>
        <taxon>Cyanophyceae</taxon>
        <taxon>Synechococcales</taxon>
        <taxon>Synechococcaceae</taxon>
        <taxon>Synechococcus</taxon>
    </lineage>
</organism>
<keyword evidence="2" id="KW-1185">Reference proteome</keyword>
<evidence type="ECO:0000313" key="2">
    <source>
        <dbReference type="Proteomes" id="UP001154265"/>
    </source>
</evidence>
<comment type="caution">
    <text evidence="1">The sequence shown here is derived from an EMBL/GenBank/DDBJ whole genome shotgun (WGS) entry which is preliminary data.</text>
</comment>
<dbReference type="EMBL" id="JAKKUT010000008">
    <property type="protein sequence ID" value="MDG2992359.1"/>
    <property type="molecule type" value="Genomic_DNA"/>
</dbReference>
<protein>
    <recommendedName>
        <fullName evidence="3">VCBS repeat-containing protein</fullName>
    </recommendedName>
</protein>
<reference evidence="1" key="2">
    <citation type="submission" date="2022-01" db="EMBL/GenBank/DDBJ databases">
        <authorList>
            <person name="Zivanovic Y."/>
            <person name="Moreira D."/>
            <person name="Lopez-Garcia P."/>
        </authorList>
    </citation>
    <scope>NUCLEOTIDE SEQUENCE</scope>
    <source>
        <strain evidence="1">G9</strain>
    </source>
</reference>
<name>A0ABT6F3E3_9SYNE</name>